<keyword evidence="1" id="KW-0732">Signal</keyword>
<dbReference type="GO" id="GO:0009228">
    <property type="term" value="P:thiamine biosynthetic process"/>
    <property type="evidence" value="ECO:0007669"/>
    <property type="project" value="InterPro"/>
</dbReference>
<gene>
    <name evidence="2" type="ORF">F4Y60_10600</name>
</gene>
<sequence>MIRRMFVALAATLIAGGATAADKVVFATNWLAQGGHGGFYQALADGTYEEHGLDVEIQMGGPQMN</sequence>
<dbReference type="PANTHER" id="PTHR31528">
    <property type="entry name" value="4-AMINO-5-HYDROXYMETHYL-2-METHYLPYRIMIDINE PHOSPHATE SYNTHASE THI11-RELATED"/>
    <property type="match status" value="1"/>
</dbReference>
<comment type="caution">
    <text evidence="2">The sequence shown here is derived from an EMBL/GenBank/DDBJ whole genome shotgun (WGS) entry which is preliminary data.</text>
</comment>
<feature type="non-terminal residue" evidence="2">
    <location>
        <position position="65"/>
    </location>
</feature>
<organism evidence="2">
    <name type="scientific">Boseongicola sp. SB0664_bin_43</name>
    <dbReference type="NCBI Taxonomy" id="2604844"/>
    <lineage>
        <taxon>Bacteria</taxon>
        <taxon>Pseudomonadati</taxon>
        <taxon>Pseudomonadota</taxon>
        <taxon>Alphaproteobacteria</taxon>
        <taxon>Rhodobacterales</taxon>
        <taxon>Paracoccaceae</taxon>
        <taxon>Boseongicola</taxon>
    </lineage>
</organism>
<proteinExistence type="predicted"/>
<dbReference type="AlphaFoldDB" id="A0A6B0Y383"/>
<accession>A0A6B0Y383</accession>
<evidence type="ECO:0000313" key="2">
    <source>
        <dbReference type="EMBL" id="MXY34512.1"/>
    </source>
</evidence>
<feature type="chain" id="PRO_5025491822" evidence="1">
    <location>
        <begin position="21"/>
        <end position="65"/>
    </location>
</feature>
<reference evidence="2" key="1">
    <citation type="submission" date="2019-09" db="EMBL/GenBank/DDBJ databases">
        <title>Characterisation of the sponge microbiome using genome-centric metagenomics.</title>
        <authorList>
            <person name="Engelberts J.P."/>
            <person name="Robbins S.J."/>
            <person name="De Goeij J.M."/>
            <person name="Aranda M."/>
            <person name="Bell S.C."/>
            <person name="Webster N.S."/>
        </authorList>
    </citation>
    <scope>NUCLEOTIDE SEQUENCE</scope>
    <source>
        <strain evidence="2">SB0664_bin_43</strain>
    </source>
</reference>
<dbReference type="PANTHER" id="PTHR31528:SF3">
    <property type="entry name" value="THIAMINE BIOSYNTHESIS PROTEIN HI_0357-RELATED"/>
    <property type="match status" value="1"/>
</dbReference>
<feature type="signal peptide" evidence="1">
    <location>
        <begin position="1"/>
        <end position="20"/>
    </location>
</feature>
<evidence type="ECO:0000256" key="1">
    <source>
        <dbReference type="SAM" id="SignalP"/>
    </source>
</evidence>
<name>A0A6B0Y383_9RHOB</name>
<dbReference type="InterPro" id="IPR027939">
    <property type="entry name" value="NMT1/THI5"/>
</dbReference>
<dbReference type="Gene3D" id="3.40.190.10">
    <property type="entry name" value="Periplasmic binding protein-like II"/>
    <property type="match status" value="1"/>
</dbReference>
<protein>
    <submittedName>
        <fullName evidence="2">ABC transporter substrate-binding protein</fullName>
    </submittedName>
</protein>
<dbReference type="EMBL" id="VXRY01000430">
    <property type="protein sequence ID" value="MXY34512.1"/>
    <property type="molecule type" value="Genomic_DNA"/>
</dbReference>